<protein>
    <recommendedName>
        <fullName evidence="3">SPOR domain-containing protein</fullName>
    </recommendedName>
</protein>
<reference evidence="1 2" key="1">
    <citation type="submission" date="2021-01" db="EMBL/GenBank/DDBJ databases">
        <title>Whole genome shotgun sequence of Asanoa siamensis NBRC 107932.</title>
        <authorList>
            <person name="Komaki H."/>
            <person name="Tamura T."/>
        </authorList>
    </citation>
    <scope>NUCLEOTIDE SEQUENCE [LARGE SCALE GENOMIC DNA]</scope>
    <source>
        <strain evidence="1 2">NBRC 107932</strain>
    </source>
</reference>
<evidence type="ECO:0000313" key="2">
    <source>
        <dbReference type="Proteomes" id="UP000604117"/>
    </source>
</evidence>
<name>A0ABQ4CWL4_9ACTN</name>
<evidence type="ECO:0000313" key="1">
    <source>
        <dbReference type="EMBL" id="GIF75691.1"/>
    </source>
</evidence>
<accession>A0ABQ4CWL4</accession>
<sequence>MDAKQGDEVPDFGLLVTVAQTTTEADAEELRRRLSANGIRSTVAPGTADRTRILVFHENAAHARRLVGGGALDTSPD</sequence>
<comment type="caution">
    <text evidence="1">The sequence shown here is derived from an EMBL/GenBank/DDBJ whole genome shotgun (WGS) entry which is preliminary data.</text>
</comment>
<organism evidence="1 2">
    <name type="scientific">Asanoa siamensis</name>
    <dbReference type="NCBI Taxonomy" id="926357"/>
    <lineage>
        <taxon>Bacteria</taxon>
        <taxon>Bacillati</taxon>
        <taxon>Actinomycetota</taxon>
        <taxon>Actinomycetes</taxon>
        <taxon>Micromonosporales</taxon>
        <taxon>Micromonosporaceae</taxon>
        <taxon>Asanoa</taxon>
    </lineage>
</organism>
<dbReference type="RefSeq" id="WP_203716536.1">
    <property type="nucleotide sequence ID" value="NZ_BONE01000047.1"/>
</dbReference>
<dbReference type="EMBL" id="BONE01000047">
    <property type="protein sequence ID" value="GIF75691.1"/>
    <property type="molecule type" value="Genomic_DNA"/>
</dbReference>
<keyword evidence="2" id="KW-1185">Reference proteome</keyword>
<proteinExistence type="predicted"/>
<evidence type="ECO:0008006" key="3">
    <source>
        <dbReference type="Google" id="ProtNLM"/>
    </source>
</evidence>
<dbReference type="Proteomes" id="UP000604117">
    <property type="component" value="Unassembled WGS sequence"/>
</dbReference>
<gene>
    <name evidence="1" type="ORF">Asi02nite_52090</name>
</gene>